<evidence type="ECO:0000256" key="3">
    <source>
        <dbReference type="ARBA" id="ARBA00022692"/>
    </source>
</evidence>
<dbReference type="InterPro" id="IPR058650">
    <property type="entry name" value="Msy1/2-like"/>
</dbReference>
<evidence type="ECO:0000256" key="2">
    <source>
        <dbReference type="ARBA" id="ARBA00008017"/>
    </source>
</evidence>
<dbReference type="InterPro" id="IPR016688">
    <property type="entry name" value="MscS-like_plants/fungi"/>
</dbReference>
<dbReference type="PROSITE" id="PS00018">
    <property type="entry name" value="EF_HAND_1"/>
    <property type="match status" value="1"/>
</dbReference>
<dbReference type="EMBL" id="LFMY01000003">
    <property type="protein sequence ID" value="OKL62448.1"/>
    <property type="molecule type" value="Genomic_DNA"/>
</dbReference>
<feature type="region of interest" description="Disordered" evidence="8">
    <location>
        <begin position="890"/>
        <end position="927"/>
    </location>
</feature>
<dbReference type="PANTHER" id="PTHR31323:SF14">
    <property type="entry name" value="MECHANOSENSITIVE ION CHANNEL PROTEIN MSY2"/>
    <property type="match status" value="1"/>
</dbReference>
<feature type="transmembrane region" description="Helical" evidence="9">
    <location>
        <begin position="193"/>
        <end position="210"/>
    </location>
</feature>
<name>A0A225AYL7_TALAT</name>
<dbReference type="Pfam" id="PF00924">
    <property type="entry name" value="MS_channel_2nd"/>
    <property type="match status" value="1"/>
</dbReference>
<dbReference type="STRING" id="1441469.A0A225AYL7"/>
<dbReference type="PANTHER" id="PTHR31323">
    <property type="entry name" value="MECHANOSENSITIVE ION CHANNEL PROTEIN MSY2"/>
    <property type="match status" value="1"/>
</dbReference>
<feature type="transmembrane region" description="Helical" evidence="9">
    <location>
        <begin position="222"/>
        <end position="242"/>
    </location>
</feature>
<keyword evidence="3 9" id="KW-0812">Transmembrane</keyword>
<feature type="region of interest" description="Disordered" evidence="8">
    <location>
        <begin position="854"/>
        <end position="874"/>
    </location>
</feature>
<dbReference type="InterPro" id="IPR002048">
    <property type="entry name" value="EF_hand_dom"/>
</dbReference>
<evidence type="ECO:0000256" key="1">
    <source>
        <dbReference type="ARBA" id="ARBA00004127"/>
    </source>
</evidence>
<dbReference type="PROSITE" id="PS50222">
    <property type="entry name" value="EF_HAND_2"/>
    <property type="match status" value="1"/>
</dbReference>
<dbReference type="InterPro" id="IPR023408">
    <property type="entry name" value="MscS_beta-dom_sf"/>
</dbReference>
<dbReference type="GO" id="GO:0005262">
    <property type="term" value="F:calcium channel activity"/>
    <property type="evidence" value="ECO:0007669"/>
    <property type="project" value="TreeGrafter"/>
</dbReference>
<dbReference type="InterPro" id="IPR018247">
    <property type="entry name" value="EF_Hand_1_Ca_BS"/>
</dbReference>
<evidence type="ECO:0000256" key="6">
    <source>
        <dbReference type="ARBA" id="ARBA00023136"/>
    </source>
</evidence>
<accession>A0A225AYL7</accession>
<dbReference type="AlphaFoldDB" id="A0A225AYL7"/>
<feature type="compositionally biased region" description="Polar residues" evidence="8">
    <location>
        <begin position="865"/>
        <end position="874"/>
    </location>
</feature>
<feature type="transmembrane region" description="Helical" evidence="9">
    <location>
        <begin position="168"/>
        <end position="187"/>
    </location>
</feature>
<dbReference type="SUPFAM" id="SSF50182">
    <property type="entry name" value="Sm-like ribonucleoproteins"/>
    <property type="match status" value="1"/>
</dbReference>
<feature type="domain" description="EF-hand" evidence="10">
    <location>
        <begin position="439"/>
        <end position="474"/>
    </location>
</feature>
<dbReference type="Pfam" id="PF25886">
    <property type="entry name" value="Msy1"/>
    <property type="match status" value="1"/>
</dbReference>
<feature type="transmembrane region" description="Helical" evidence="9">
    <location>
        <begin position="495"/>
        <end position="524"/>
    </location>
</feature>
<keyword evidence="7" id="KW-0256">Endoplasmic reticulum</keyword>
<dbReference type="Gene3D" id="1.10.238.10">
    <property type="entry name" value="EF-hand"/>
    <property type="match status" value="1"/>
</dbReference>
<proteinExistence type="inferred from homology"/>
<dbReference type="GO" id="GO:0006874">
    <property type="term" value="P:intracellular calcium ion homeostasis"/>
    <property type="evidence" value="ECO:0007669"/>
    <property type="project" value="TreeGrafter"/>
</dbReference>
<keyword evidence="12" id="KW-1185">Reference proteome</keyword>
<feature type="compositionally biased region" description="Low complexity" evidence="8">
    <location>
        <begin position="971"/>
        <end position="981"/>
    </location>
</feature>
<feature type="region of interest" description="Disordered" evidence="8">
    <location>
        <begin position="939"/>
        <end position="1015"/>
    </location>
</feature>
<dbReference type="PIRSF" id="PIRSF017209">
    <property type="entry name" value="Memb_At2g17000_prd"/>
    <property type="match status" value="1"/>
</dbReference>
<comment type="caution">
    <text evidence="11">The sequence shown here is derived from an EMBL/GenBank/DDBJ whole genome shotgun (WGS) entry which is preliminary data.</text>
</comment>
<keyword evidence="5 9" id="KW-1133">Transmembrane helix</keyword>
<dbReference type="GO" id="GO:0005509">
    <property type="term" value="F:calcium ion binding"/>
    <property type="evidence" value="ECO:0007669"/>
    <property type="project" value="InterPro"/>
</dbReference>
<dbReference type="GO" id="GO:0005789">
    <property type="term" value="C:endoplasmic reticulum membrane"/>
    <property type="evidence" value="ECO:0007669"/>
    <property type="project" value="UniProtKB-SubCell"/>
</dbReference>
<gene>
    <name evidence="11" type="ORF">UA08_02571</name>
</gene>
<sequence>MQQGRPGITQKRFSANKFHALPDDSNSNNNNNNMANPNDATIDIPLTAVPSNKGTGARKNNSSNNNIAAFPSYPNGGQNTGFDNVEKSAQQAPFRPGPGRRRKTNLGDQSLHEDDGKTTLNRMGQFYYAILNFSVVTRYFIYVSPFVLIIAIPIIVGATAAPHAAIGGVRIVWFFTWIEVVWVSLWVSKILAHFLPFLFQFFAGFASAGIKKYALILKALEIPISLLGWSIVSLATFIPIMTENPDQRAAGDTGEKAWEGTIKQILFALLICALIFLVEKAIIQMISVSYHRKQYDLRIKESKHNVELLGFLYEASRAMFPEYCREFMEEDQIISATIIGANKKDSAGRGDSVNPLRLIRNVGRNVGRVGDKVTAVFGNVASEITGRHYEGGSAHSVVTHALEKRHASEALAKRIWMSFVVEGRDALFEEDIVEVMGATREAEARECFHILDRDGNGDVSMEEMILTVAEFGRVRKSIGRSMHDVDQAIHVLDSLLLSVAMIIMVLVFVSFVTTGAATVIAAAATSLLSLSFVFSVTAQEVLGSCVFLFVKHPFDIGDRVEINSQELFVEEISLLYTVFRSVADQRITQAANNVLNTAWIDNLTRARAMRERISLYVDFGTTFADIQLLKMEMEKFVRDKENNRDFQPDIEIEVIGIGSMDKLELRIEIRHKSNWSNETVRASRRSKFMCALVLAVRKVPILAPGGGGAALGDPSNPSYSVSITDDKAKEYRTQAAEKKEAARLVPTSQMIELQSTMDSRAAMGAKSSGVETVANTNNGTLEQRRPGSIKKMSEADFVEALNSRPAGYDLARPDESAQLYRVPSATSAVSREQLSVVGHDTLGVNDDQASLLRAPSTGRRKGGNTIDTYNMNNNLETSRSNNYEAISPIRQPSPLLVPPSVTGAVPSSSSSSFHQQQQTNTSATDRYEIPSYYSAAVSVGGASSDHPGTVSSPYETNNPYAASYGNTSHSTIPPITTTTTTAPQYRTSPPQYQSPPRSAQQQQTPAADEDEERNK</sequence>
<comment type="subcellular location">
    <subcellularLocation>
        <location evidence="1">Endomembrane system</location>
        <topology evidence="1">Multi-pass membrane protein</topology>
    </subcellularLocation>
    <subcellularLocation>
        <location evidence="7">Endoplasmic reticulum membrane</location>
    </subcellularLocation>
</comment>
<evidence type="ECO:0000313" key="11">
    <source>
        <dbReference type="EMBL" id="OKL62448.1"/>
    </source>
</evidence>
<dbReference type="Proteomes" id="UP000214365">
    <property type="component" value="Unassembled WGS sequence"/>
</dbReference>
<comment type="similarity">
    <text evidence="2 7">Belongs to the MscS (TC 1.A.23) family.</text>
</comment>
<feature type="transmembrane region" description="Helical" evidence="9">
    <location>
        <begin position="139"/>
        <end position="161"/>
    </location>
</feature>
<keyword evidence="4" id="KW-0106">Calcium</keyword>
<keyword evidence="6 7" id="KW-0472">Membrane</keyword>
<dbReference type="OrthoDB" id="544685at2759"/>
<feature type="transmembrane region" description="Helical" evidence="9">
    <location>
        <begin position="530"/>
        <end position="550"/>
    </location>
</feature>
<dbReference type="InterPro" id="IPR011992">
    <property type="entry name" value="EF-hand-dom_pair"/>
</dbReference>
<feature type="compositionally biased region" description="Polar residues" evidence="8">
    <location>
        <begin position="982"/>
        <end position="1005"/>
    </location>
</feature>
<dbReference type="InterPro" id="IPR006685">
    <property type="entry name" value="MscS_channel_2nd"/>
</dbReference>
<reference evidence="11 12" key="1">
    <citation type="submission" date="2015-06" db="EMBL/GenBank/DDBJ databases">
        <title>Talaromyces atroroseus IBT 11181 draft genome.</title>
        <authorList>
            <person name="Rasmussen K.B."/>
            <person name="Rasmussen S."/>
            <person name="Petersen B."/>
            <person name="Sicheritz-Ponten T."/>
            <person name="Mortensen U.H."/>
            <person name="Thrane U."/>
        </authorList>
    </citation>
    <scope>NUCLEOTIDE SEQUENCE [LARGE SCALE GENOMIC DNA]</scope>
    <source>
        <strain evidence="11 12">IBT 11181</strain>
    </source>
</reference>
<evidence type="ECO:0000256" key="4">
    <source>
        <dbReference type="ARBA" id="ARBA00022837"/>
    </source>
</evidence>
<feature type="compositionally biased region" description="Polar residues" evidence="8">
    <location>
        <begin position="949"/>
        <end position="970"/>
    </location>
</feature>
<evidence type="ECO:0000259" key="10">
    <source>
        <dbReference type="PROSITE" id="PS50222"/>
    </source>
</evidence>
<feature type="compositionally biased region" description="Low complexity" evidence="8">
    <location>
        <begin position="23"/>
        <end position="40"/>
    </location>
</feature>
<feature type="transmembrane region" description="Helical" evidence="9">
    <location>
        <begin position="262"/>
        <end position="283"/>
    </location>
</feature>
<evidence type="ECO:0000313" key="12">
    <source>
        <dbReference type="Proteomes" id="UP000214365"/>
    </source>
</evidence>
<evidence type="ECO:0000256" key="8">
    <source>
        <dbReference type="SAM" id="MobiDB-lite"/>
    </source>
</evidence>
<dbReference type="Gene3D" id="2.30.30.60">
    <property type="match status" value="1"/>
</dbReference>
<protein>
    <recommendedName>
        <fullName evidence="7">Mechanosensitive ion channel protein</fullName>
    </recommendedName>
</protein>
<feature type="compositionally biased region" description="Polar residues" evidence="8">
    <location>
        <begin position="49"/>
        <end position="67"/>
    </location>
</feature>
<dbReference type="RefSeq" id="XP_020122569.1">
    <property type="nucleotide sequence ID" value="XM_020264628.1"/>
</dbReference>
<evidence type="ECO:0000256" key="7">
    <source>
        <dbReference type="PIRNR" id="PIRNR017209"/>
    </source>
</evidence>
<feature type="compositionally biased region" description="Low complexity" evidence="8">
    <location>
        <begin position="898"/>
        <end position="922"/>
    </location>
</feature>
<organism evidence="11 12">
    <name type="scientific">Talaromyces atroroseus</name>
    <dbReference type="NCBI Taxonomy" id="1441469"/>
    <lineage>
        <taxon>Eukaryota</taxon>
        <taxon>Fungi</taxon>
        <taxon>Dikarya</taxon>
        <taxon>Ascomycota</taxon>
        <taxon>Pezizomycotina</taxon>
        <taxon>Eurotiomycetes</taxon>
        <taxon>Eurotiomycetidae</taxon>
        <taxon>Eurotiales</taxon>
        <taxon>Trichocomaceae</taxon>
        <taxon>Talaromyces</taxon>
        <taxon>Talaromyces sect. Trachyspermi</taxon>
    </lineage>
</organism>
<dbReference type="InterPro" id="IPR010920">
    <property type="entry name" value="LSM_dom_sf"/>
</dbReference>
<feature type="compositionally biased region" description="Polar residues" evidence="8">
    <location>
        <begin position="75"/>
        <end position="91"/>
    </location>
</feature>
<dbReference type="SUPFAM" id="SSF47473">
    <property type="entry name" value="EF-hand"/>
    <property type="match status" value="1"/>
</dbReference>
<dbReference type="GeneID" id="31002326"/>
<evidence type="ECO:0000256" key="5">
    <source>
        <dbReference type="ARBA" id="ARBA00022989"/>
    </source>
</evidence>
<feature type="region of interest" description="Disordered" evidence="8">
    <location>
        <begin position="1"/>
        <end position="115"/>
    </location>
</feature>
<evidence type="ECO:0000256" key="9">
    <source>
        <dbReference type="SAM" id="Phobius"/>
    </source>
</evidence>